<dbReference type="InterPro" id="IPR029058">
    <property type="entry name" value="AB_hydrolase_fold"/>
</dbReference>
<dbReference type="GO" id="GO:0004301">
    <property type="term" value="F:epoxide hydrolase activity"/>
    <property type="evidence" value="ECO:0007669"/>
    <property type="project" value="TreeGrafter"/>
</dbReference>
<evidence type="ECO:0000259" key="2">
    <source>
        <dbReference type="Pfam" id="PF00561"/>
    </source>
</evidence>
<dbReference type="PRINTS" id="PR00111">
    <property type="entry name" value="ABHYDROLASE"/>
</dbReference>
<evidence type="ECO:0000256" key="1">
    <source>
        <dbReference type="ARBA" id="ARBA00022801"/>
    </source>
</evidence>
<dbReference type="NCBIfam" id="NF002043">
    <property type="entry name" value="PRK00870.1"/>
    <property type="match status" value="1"/>
</dbReference>
<comment type="caution">
    <text evidence="3">The sequence shown here is derived from an EMBL/GenBank/DDBJ whole genome shotgun (WGS) entry which is preliminary data.</text>
</comment>
<dbReference type="PRINTS" id="PR00412">
    <property type="entry name" value="EPOXHYDRLASE"/>
</dbReference>
<dbReference type="OrthoDB" id="9804723at2"/>
<name>A0A4S2GYE4_9PROT</name>
<keyword evidence="1 3" id="KW-0378">Hydrolase</keyword>
<feature type="domain" description="AB hydrolase-1" evidence="2">
    <location>
        <begin position="55"/>
        <end position="292"/>
    </location>
</feature>
<proteinExistence type="predicted"/>
<dbReference type="SUPFAM" id="SSF53474">
    <property type="entry name" value="alpha/beta-Hydrolases"/>
    <property type="match status" value="1"/>
</dbReference>
<evidence type="ECO:0000313" key="3">
    <source>
        <dbReference type="EMBL" id="TGY87901.1"/>
    </source>
</evidence>
<reference evidence="3 4" key="1">
    <citation type="journal article" date="2017" name="Int. J. Syst. Evol. Microbiol.">
        <title>Marinicauda algicola sp. nov., isolated from a marine red alga Rhodosorus marinus.</title>
        <authorList>
            <person name="Jeong S.E."/>
            <person name="Jeon S.H."/>
            <person name="Chun B.H."/>
            <person name="Kim D.W."/>
            <person name="Jeon C.O."/>
        </authorList>
    </citation>
    <scope>NUCLEOTIDE SEQUENCE [LARGE SCALE GENOMIC DNA]</scope>
    <source>
        <strain evidence="3 4">JCM 31718</strain>
    </source>
</reference>
<sequence>MEDLPVTIEALRTPDERFKDLPGWKYTPRYIDDLPGYEGLRMAVHDEGPKENGAPVFLCLHGEPSWSYLYRKMAPVFLAAGARVVMPDLFGFGRSDKPVEDTVYTFHWHRNYLKALFERLDLSDVCLVCQDWGGMLGLTLPMDYPDRFTRLIVMNTGIGIGKSPGPGFEAWREYARTHPDMDVGALLKRATPGMSDDEARAYAAPFPDQRYKAGVRRFPAIVPTDPDMEGVETGKQALKFWSQEWSGESFMAIGKQDPVLGPGVMESLRSVIRGCPEPMIIEDGGHFVQEWGEPIARAALKRFGMG</sequence>
<dbReference type="EMBL" id="SRXW01000004">
    <property type="protein sequence ID" value="TGY87901.1"/>
    <property type="molecule type" value="Genomic_DNA"/>
</dbReference>
<dbReference type="InterPro" id="IPR000639">
    <property type="entry name" value="Epox_hydrolase-like"/>
</dbReference>
<dbReference type="Gene3D" id="3.40.50.1820">
    <property type="entry name" value="alpha/beta hydrolase"/>
    <property type="match status" value="1"/>
</dbReference>
<dbReference type="AlphaFoldDB" id="A0A4S2GYE4"/>
<dbReference type="Pfam" id="PF00561">
    <property type="entry name" value="Abhydrolase_1"/>
    <property type="match status" value="1"/>
</dbReference>
<accession>A0A4S2GYE4</accession>
<protein>
    <submittedName>
        <fullName evidence="3">Alpha/beta fold hydrolase</fullName>
    </submittedName>
</protein>
<keyword evidence="4" id="KW-1185">Reference proteome</keyword>
<dbReference type="InterPro" id="IPR051340">
    <property type="entry name" value="Haloalkane_dehalogenase"/>
</dbReference>
<dbReference type="Proteomes" id="UP000308054">
    <property type="component" value="Unassembled WGS sequence"/>
</dbReference>
<gene>
    <name evidence="3" type="ORF">E5163_13370</name>
</gene>
<dbReference type="PANTHER" id="PTHR42977">
    <property type="entry name" value="HYDROLASE-RELATED"/>
    <property type="match status" value="1"/>
</dbReference>
<evidence type="ECO:0000313" key="4">
    <source>
        <dbReference type="Proteomes" id="UP000308054"/>
    </source>
</evidence>
<organism evidence="3 4">
    <name type="scientific">Marinicauda algicola</name>
    <dbReference type="NCBI Taxonomy" id="2029849"/>
    <lineage>
        <taxon>Bacteria</taxon>
        <taxon>Pseudomonadati</taxon>
        <taxon>Pseudomonadota</taxon>
        <taxon>Alphaproteobacteria</taxon>
        <taxon>Maricaulales</taxon>
        <taxon>Maricaulaceae</taxon>
        <taxon>Marinicauda</taxon>
    </lineage>
</organism>
<dbReference type="InterPro" id="IPR000073">
    <property type="entry name" value="AB_hydrolase_1"/>
</dbReference>
<dbReference type="PANTHER" id="PTHR42977:SF3">
    <property type="entry name" value="AB HYDROLASE-1 DOMAIN-CONTAINING PROTEIN"/>
    <property type="match status" value="1"/>
</dbReference>